<evidence type="ECO:0000313" key="2">
    <source>
        <dbReference type="EMBL" id="QHS83904.1"/>
    </source>
</evidence>
<dbReference type="GO" id="GO:0046503">
    <property type="term" value="P:glycerolipid catabolic process"/>
    <property type="evidence" value="ECO:0007669"/>
    <property type="project" value="TreeGrafter"/>
</dbReference>
<dbReference type="Pfam" id="PF00561">
    <property type="entry name" value="Abhydrolase_1"/>
    <property type="match status" value="1"/>
</dbReference>
<dbReference type="EMBL" id="MN738770">
    <property type="protein sequence ID" value="QHS83904.1"/>
    <property type="molecule type" value="Genomic_DNA"/>
</dbReference>
<dbReference type="Gene3D" id="3.40.50.1820">
    <property type="entry name" value="alpha/beta hydrolase"/>
    <property type="match status" value="1"/>
</dbReference>
<dbReference type="PANTHER" id="PTHR43433">
    <property type="entry name" value="HYDROLASE, ALPHA/BETA FOLD FAMILY PROTEIN"/>
    <property type="match status" value="1"/>
</dbReference>
<feature type="domain" description="AB hydrolase-1" evidence="1">
    <location>
        <begin position="31"/>
        <end position="305"/>
    </location>
</feature>
<proteinExistence type="predicted"/>
<organism evidence="2">
    <name type="scientific">viral metagenome</name>
    <dbReference type="NCBI Taxonomy" id="1070528"/>
    <lineage>
        <taxon>unclassified sequences</taxon>
        <taxon>metagenomes</taxon>
        <taxon>organismal metagenomes</taxon>
    </lineage>
</organism>
<dbReference type="GO" id="GO:0004806">
    <property type="term" value="F:triacylglycerol lipase activity"/>
    <property type="evidence" value="ECO:0007669"/>
    <property type="project" value="TreeGrafter"/>
</dbReference>
<dbReference type="InterPro" id="IPR029058">
    <property type="entry name" value="AB_hydrolase_fold"/>
</dbReference>
<dbReference type="PANTHER" id="PTHR43433:SF5">
    <property type="entry name" value="AB HYDROLASE-1 DOMAIN-CONTAINING PROTEIN"/>
    <property type="match status" value="1"/>
</dbReference>
<sequence>MYFKDYPINFFKLECGLKMAYQTFGNKSDTPVILLEGMGSDMYAYNDKYCIIPLIQLGYYVIRVEHRDNGQSDFMTNHKCKKIKDGLPNFINKYSKGVFPLTTKNIAYSLYDIVDDVRQLLDFLKIEKIYLVGHSMGGMIAQVFSLLYRSRTLGLLLCSTSSEQLASHLPSATLIKDVYNMILGQKKNAVLRDYRQAHYKYFKTMCGDLVEPDYLKKYSNKKYNTLSVHPLEYKNGGDRQLVAILACPSRTVALNMFQLLPLTRIPIHIIHGTKDTVLPIENAFFMLKNIRHSTANIVHGAGHCMCKPFFKEIFNILKNIKNENNINK</sequence>
<dbReference type="InterPro" id="IPR000073">
    <property type="entry name" value="AB_hydrolase_1"/>
</dbReference>
<reference evidence="2" key="1">
    <citation type="journal article" date="2020" name="Nature">
        <title>Giant virus diversity and host interactions through global metagenomics.</title>
        <authorList>
            <person name="Schulz F."/>
            <person name="Roux S."/>
            <person name="Paez-Espino D."/>
            <person name="Jungbluth S."/>
            <person name="Walsh D.A."/>
            <person name="Denef V.J."/>
            <person name="McMahon K.D."/>
            <person name="Konstantinidis K.T."/>
            <person name="Eloe-Fadrosh E.A."/>
            <person name="Kyrpides N.C."/>
            <person name="Woyke T."/>
        </authorList>
    </citation>
    <scope>NUCLEOTIDE SEQUENCE</scope>
    <source>
        <strain evidence="2">GVMAG-S-ERX555965-48</strain>
    </source>
</reference>
<dbReference type="SUPFAM" id="SSF53474">
    <property type="entry name" value="alpha/beta-Hydrolases"/>
    <property type="match status" value="1"/>
</dbReference>
<accession>A0A6C0AVQ1</accession>
<dbReference type="InterPro" id="IPR050471">
    <property type="entry name" value="AB_hydrolase"/>
</dbReference>
<protein>
    <recommendedName>
        <fullName evidence="1">AB hydrolase-1 domain-containing protein</fullName>
    </recommendedName>
</protein>
<name>A0A6C0AVQ1_9ZZZZ</name>
<dbReference type="AlphaFoldDB" id="A0A6C0AVQ1"/>
<evidence type="ECO:0000259" key="1">
    <source>
        <dbReference type="Pfam" id="PF00561"/>
    </source>
</evidence>